<dbReference type="InterPro" id="IPR013221">
    <property type="entry name" value="Mur_ligase_cen"/>
</dbReference>
<dbReference type="PANTHER" id="PTHR43445:SF3">
    <property type="entry name" value="UDP-N-ACETYLMURAMATE--L-ALANINE LIGASE"/>
    <property type="match status" value="1"/>
</dbReference>
<evidence type="ECO:0000256" key="4">
    <source>
        <dbReference type="ARBA" id="ARBA00022490"/>
    </source>
</evidence>
<dbReference type="RefSeq" id="WP_047259869.1">
    <property type="nucleotide sequence ID" value="NZ_CP011546.1"/>
</dbReference>
<evidence type="ECO:0000259" key="16">
    <source>
        <dbReference type="Pfam" id="PF02875"/>
    </source>
</evidence>
<keyword evidence="12 14" id="KW-0961">Cell wall biogenesis/degradation</keyword>
<keyword evidence="10 14" id="KW-0573">Peptidoglycan synthesis</keyword>
<dbReference type="Pfam" id="PF08245">
    <property type="entry name" value="Mur_ligase_M"/>
    <property type="match status" value="1"/>
</dbReference>
<evidence type="ECO:0000256" key="7">
    <source>
        <dbReference type="ARBA" id="ARBA00022741"/>
    </source>
</evidence>
<keyword evidence="5 14" id="KW-0436">Ligase</keyword>
<evidence type="ECO:0000256" key="1">
    <source>
        <dbReference type="ARBA" id="ARBA00004496"/>
    </source>
</evidence>
<comment type="pathway">
    <text evidence="2 14">Cell wall biogenesis; peptidoglycan biosynthesis.</text>
</comment>
<dbReference type="GO" id="GO:0071555">
    <property type="term" value="P:cell wall organization"/>
    <property type="evidence" value="ECO:0007669"/>
    <property type="project" value="UniProtKB-KW"/>
</dbReference>
<evidence type="ECO:0000256" key="3">
    <source>
        <dbReference type="ARBA" id="ARBA00012211"/>
    </source>
</evidence>
<dbReference type="Proteomes" id="UP000035548">
    <property type="component" value="Chromosome"/>
</dbReference>
<evidence type="ECO:0000313" key="18">
    <source>
        <dbReference type="EMBL" id="AKK11457.1"/>
    </source>
</evidence>
<dbReference type="NCBIfam" id="TIGR01082">
    <property type="entry name" value="murC"/>
    <property type="match status" value="1"/>
</dbReference>
<comment type="subcellular location">
    <subcellularLocation>
        <location evidence="1 14">Cytoplasm</location>
    </subcellularLocation>
</comment>
<keyword evidence="8 14" id="KW-0067">ATP-binding</keyword>
<evidence type="ECO:0000313" key="19">
    <source>
        <dbReference type="Proteomes" id="UP000035548"/>
    </source>
</evidence>
<feature type="binding site" evidence="14">
    <location>
        <begin position="116"/>
        <end position="122"/>
    </location>
    <ligand>
        <name>ATP</name>
        <dbReference type="ChEBI" id="CHEBI:30616"/>
    </ligand>
</feature>
<dbReference type="PANTHER" id="PTHR43445">
    <property type="entry name" value="UDP-N-ACETYLMURAMATE--L-ALANINE LIGASE-RELATED"/>
    <property type="match status" value="1"/>
</dbReference>
<evidence type="ECO:0000256" key="8">
    <source>
        <dbReference type="ARBA" id="ARBA00022840"/>
    </source>
</evidence>
<dbReference type="SUPFAM" id="SSF53623">
    <property type="entry name" value="MurD-like peptide ligases, catalytic domain"/>
    <property type="match status" value="1"/>
</dbReference>
<dbReference type="Pfam" id="PF01225">
    <property type="entry name" value="Mur_ligase"/>
    <property type="match status" value="1"/>
</dbReference>
<comment type="similarity">
    <text evidence="14">Belongs to the MurCDEF family.</text>
</comment>
<evidence type="ECO:0000256" key="5">
    <source>
        <dbReference type="ARBA" id="ARBA00022598"/>
    </source>
</evidence>
<dbReference type="UniPathway" id="UPA00219"/>
<dbReference type="InterPro" id="IPR050061">
    <property type="entry name" value="MurCDEF_pg_biosynth"/>
</dbReference>
<dbReference type="Gene3D" id="3.90.190.20">
    <property type="entry name" value="Mur ligase, C-terminal domain"/>
    <property type="match status" value="1"/>
</dbReference>
<dbReference type="EC" id="6.3.2.8" evidence="3 14"/>
<evidence type="ECO:0000256" key="11">
    <source>
        <dbReference type="ARBA" id="ARBA00023306"/>
    </source>
</evidence>
<dbReference type="InterPro" id="IPR036565">
    <property type="entry name" value="Mur-like_cat_sf"/>
</dbReference>
<evidence type="ECO:0000256" key="6">
    <source>
        <dbReference type="ARBA" id="ARBA00022618"/>
    </source>
</evidence>
<organism evidence="18 19">
    <name type="scientific">Corynebacterium uterequi</name>
    <dbReference type="NCBI Taxonomy" id="1072256"/>
    <lineage>
        <taxon>Bacteria</taxon>
        <taxon>Bacillati</taxon>
        <taxon>Actinomycetota</taxon>
        <taxon>Actinomycetes</taxon>
        <taxon>Mycobacteriales</taxon>
        <taxon>Corynebacteriaceae</taxon>
        <taxon>Corynebacterium</taxon>
    </lineage>
</organism>
<dbReference type="SUPFAM" id="SSF51984">
    <property type="entry name" value="MurCD N-terminal domain"/>
    <property type="match status" value="1"/>
</dbReference>
<dbReference type="HAMAP" id="MF_00046">
    <property type="entry name" value="MurC"/>
    <property type="match status" value="1"/>
</dbReference>
<dbReference type="InterPro" id="IPR005758">
    <property type="entry name" value="UDP-N-AcMur_Ala_ligase_MurC"/>
</dbReference>
<protein>
    <recommendedName>
        <fullName evidence="3 14">UDP-N-acetylmuramate--L-alanine ligase</fullName>
        <ecNumber evidence="3 14">6.3.2.8</ecNumber>
    </recommendedName>
    <alternativeName>
        <fullName evidence="14">UDP-N-acetylmuramoyl-L-alanine synthetase</fullName>
    </alternativeName>
</protein>
<dbReference type="OrthoDB" id="9804126at2"/>
<keyword evidence="4 14" id="KW-0963">Cytoplasm</keyword>
<dbReference type="Gene3D" id="3.40.50.720">
    <property type="entry name" value="NAD(P)-binding Rossmann-like Domain"/>
    <property type="match status" value="1"/>
</dbReference>
<dbReference type="GO" id="GO:0005737">
    <property type="term" value="C:cytoplasm"/>
    <property type="evidence" value="ECO:0007669"/>
    <property type="project" value="UniProtKB-SubCell"/>
</dbReference>
<dbReference type="GO" id="GO:0008360">
    <property type="term" value="P:regulation of cell shape"/>
    <property type="evidence" value="ECO:0007669"/>
    <property type="project" value="UniProtKB-KW"/>
</dbReference>
<reference evidence="19" key="2">
    <citation type="submission" date="2015-05" db="EMBL/GenBank/DDBJ databases">
        <title>Complete genome sequence of Corynebacterium uterequi DSM 45634, isolated from the uterus of a maiden mare.</title>
        <authorList>
            <person name="Ruckert C."/>
            <person name="Albersmeier A."/>
            <person name="Winkler A."/>
            <person name="Tauch A."/>
        </authorList>
    </citation>
    <scope>NUCLEOTIDE SEQUENCE [LARGE SCALE GENOMIC DNA]</scope>
    <source>
        <strain evidence="19">DSM 45634</strain>
    </source>
</reference>
<dbReference type="GO" id="GO:0005524">
    <property type="term" value="F:ATP binding"/>
    <property type="evidence" value="ECO:0007669"/>
    <property type="project" value="UniProtKB-UniRule"/>
</dbReference>
<dbReference type="GO" id="GO:0008763">
    <property type="term" value="F:UDP-N-acetylmuramate-L-alanine ligase activity"/>
    <property type="evidence" value="ECO:0007669"/>
    <property type="project" value="UniProtKB-UniRule"/>
</dbReference>
<feature type="domain" description="Mur ligase central" evidence="17">
    <location>
        <begin position="114"/>
        <end position="302"/>
    </location>
</feature>
<evidence type="ECO:0000256" key="10">
    <source>
        <dbReference type="ARBA" id="ARBA00022984"/>
    </source>
</evidence>
<dbReference type="SUPFAM" id="SSF53244">
    <property type="entry name" value="MurD-like peptide ligases, peptide-binding domain"/>
    <property type="match status" value="1"/>
</dbReference>
<dbReference type="InterPro" id="IPR036615">
    <property type="entry name" value="Mur_ligase_C_dom_sf"/>
</dbReference>
<dbReference type="Pfam" id="PF02875">
    <property type="entry name" value="Mur_ligase_C"/>
    <property type="match status" value="1"/>
</dbReference>
<dbReference type="GO" id="GO:0009252">
    <property type="term" value="P:peptidoglycan biosynthetic process"/>
    <property type="evidence" value="ECO:0007669"/>
    <property type="project" value="UniProtKB-UniRule"/>
</dbReference>
<evidence type="ECO:0000256" key="13">
    <source>
        <dbReference type="ARBA" id="ARBA00047833"/>
    </source>
</evidence>
<dbReference type="AlphaFoldDB" id="A0A0G3HJY7"/>
<dbReference type="KEGG" id="cut:CUTER_07340"/>
<evidence type="ECO:0000256" key="12">
    <source>
        <dbReference type="ARBA" id="ARBA00023316"/>
    </source>
</evidence>
<reference evidence="18 19" key="1">
    <citation type="journal article" date="2015" name="Genome Announc.">
        <title>Virulence Factor Genes Detected in the Complete Genome Sequence of Corynebacterium uterequi DSM 45634, Isolated from the Uterus of a Maiden Mare.</title>
        <authorList>
            <person name="Ruckert C."/>
            <person name="Kriete M."/>
            <person name="Jaenicke S."/>
            <person name="Winkler A."/>
            <person name="Tauch A."/>
        </authorList>
    </citation>
    <scope>NUCLEOTIDE SEQUENCE [LARGE SCALE GENOMIC DNA]</scope>
    <source>
        <strain evidence="18 19">DSM 45634</strain>
    </source>
</reference>
<keyword evidence="11 14" id="KW-0131">Cell cycle</keyword>
<gene>
    <name evidence="14 18" type="primary">murC</name>
    <name evidence="18" type="ORF">CUTER_07340</name>
</gene>
<feature type="domain" description="Mur ligase N-terminal catalytic" evidence="15">
    <location>
        <begin position="7"/>
        <end position="109"/>
    </location>
</feature>
<feature type="domain" description="Mur ligase C-terminal" evidence="16">
    <location>
        <begin position="325"/>
        <end position="464"/>
    </location>
</feature>
<evidence type="ECO:0000256" key="14">
    <source>
        <dbReference type="HAMAP-Rule" id="MF_00046"/>
    </source>
</evidence>
<dbReference type="STRING" id="1072256.CUTER_07340"/>
<keyword evidence="19" id="KW-1185">Reference proteome</keyword>
<evidence type="ECO:0000256" key="2">
    <source>
        <dbReference type="ARBA" id="ARBA00004752"/>
    </source>
</evidence>
<keyword evidence="7 14" id="KW-0547">Nucleotide-binding</keyword>
<evidence type="ECO:0000256" key="9">
    <source>
        <dbReference type="ARBA" id="ARBA00022960"/>
    </source>
</evidence>
<name>A0A0G3HJY7_9CORY</name>
<sequence length="483" mass="50214">MIDLSRVHLVGIGGAGMSGVAHILLSRGATVSGSDIKDSRPVRVLEAAGAAVAVGHAAENLTLSGQLPTVVVTSFAAIPKDNPELAAATAAGIPIIRRSDLLGELMEGYTQVLIAGTHGKTSTTSMTVAGLQGAGEDPSFAIGGQLNKAGTNAHHGGGEVFVAEADESDASLLRYRPNVAIVTNIEPDHLDFFGTPEAYFQVFDDFVGKIQPGGHLVVCVDDPHAAALGERAVEAGVPTLGYGFSEAIAAHPSIETGVEILSAEVAASGTAVRARVRGVEVEYVMQIPGSHMVLNSAAAVLAGVLCGGEPHRVAEGVGSFGGVRRRFEYHGTIAEGPFAGVRVYDDYAHHPTEVTAVLTAAREKVAAEGSTARVVACFQPHLYSRTIDFQQEFADALMLADAAVVLDIFGARELPVEGVTSRIITDRMDPSRTEVRFEPDFSAAAATVMELTRPGDLVLTVGAGTVTMLASELYHEMTNAADG</sequence>
<evidence type="ECO:0000259" key="15">
    <source>
        <dbReference type="Pfam" id="PF01225"/>
    </source>
</evidence>
<dbReference type="InterPro" id="IPR000713">
    <property type="entry name" value="Mur_ligase_N"/>
</dbReference>
<keyword evidence="9 14" id="KW-0133">Cell shape</keyword>
<dbReference type="InterPro" id="IPR004101">
    <property type="entry name" value="Mur_ligase_C"/>
</dbReference>
<comment type="catalytic activity">
    <reaction evidence="13 14">
        <text>UDP-N-acetyl-alpha-D-muramate + L-alanine + ATP = UDP-N-acetyl-alpha-D-muramoyl-L-alanine + ADP + phosphate + H(+)</text>
        <dbReference type="Rhea" id="RHEA:23372"/>
        <dbReference type="ChEBI" id="CHEBI:15378"/>
        <dbReference type="ChEBI" id="CHEBI:30616"/>
        <dbReference type="ChEBI" id="CHEBI:43474"/>
        <dbReference type="ChEBI" id="CHEBI:57972"/>
        <dbReference type="ChEBI" id="CHEBI:70757"/>
        <dbReference type="ChEBI" id="CHEBI:83898"/>
        <dbReference type="ChEBI" id="CHEBI:456216"/>
        <dbReference type="EC" id="6.3.2.8"/>
    </reaction>
</comment>
<proteinExistence type="inferred from homology"/>
<dbReference type="Gene3D" id="3.40.1190.10">
    <property type="entry name" value="Mur-like, catalytic domain"/>
    <property type="match status" value="1"/>
</dbReference>
<keyword evidence="6 14" id="KW-0132">Cell division</keyword>
<comment type="function">
    <text evidence="14">Cell wall formation.</text>
</comment>
<dbReference type="GO" id="GO:0051301">
    <property type="term" value="P:cell division"/>
    <property type="evidence" value="ECO:0007669"/>
    <property type="project" value="UniProtKB-KW"/>
</dbReference>
<dbReference type="EMBL" id="CP011546">
    <property type="protein sequence ID" value="AKK11457.1"/>
    <property type="molecule type" value="Genomic_DNA"/>
</dbReference>
<evidence type="ECO:0000259" key="17">
    <source>
        <dbReference type="Pfam" id="PF08245"/>
    </source>
</evidence>
<dbReference type="PATRIC" id="fig|1072256.5.peg.1451"/>
<accession>A0A0G3HJY7</accession>